<comment type="caution">
    <text evidence="3">The sequence shown here is derived from an EMBL/GenBank/DDBJ whole genome shotgun (WGS) entry which is preliminary data.</text>
</comment>
<evidence type="ECO:0000313" key="4">
    <source>
        <dbReference type="Proteomes" id="UP000093080"/>
    </source>
</evidence>
<dbReference type="Gene3D" id="3.40.50.2000">
    <property type="entry name" value="Glycogen Phosphorylase B"/>
    <property type="match status" value="2"/>
</dbReference>
<keyword evidence="3" id="KW-0808">Transferase</keyword>
<dbReference type="AlphaFoldDB" id="A0A1B9F521"/>
<dbReference type="PANTHER" id="PTHR12526">
    <property type="entry name" value="GLYCOSYLTRANSFERASE"/>
    <property type="match status" value="1"/>
</dbReference>
<dbReference type="Proteomes" id="UP000093080">
    <property type="component" value="Unassembled WGS sequence"/>
</dbReference>
<dbReference type="InterPro" id="IPR028098">
    <property type="entry name" value="Glyco_trans_4-like_N"/>
</dbReference>
<dbReference type="PANTHER" id="PTHR12526:SF630">
    <property type="entry name" value="GLYCOSYLTRANSFERASE"/>
    <property type="match status" value="1"/>
</dbReference>
<feature type="domain" description="Glycosyltransferase subfamily 4-like N-terminal" evidence="2">
    <location>
        <begin position="38"/>
        <end position="148"/>
    </location>
</feature>
<name>A0A1B9F521_9BACT</name>
<proteinExistence type="predicted"/>
<dbReference type="Pfam" id="PF13439">
    <property type="entry name" value="Glyco_transf_4"/>
    <property type="match status" value="1"/>
</dbReference>
<evidence type="ECO:0000259" key="1">
    <source>
        <dbReference type="Pfam" id="PF00534"/>
    </source>
</evidence>
<dbReference type="STRING" id="1156395.DBT_1512"/>
<evidence type="ECO:0000313" key="3">
    <source>
        <dbReference type="EMBL" id="OCC15026.1"/>
    </source>
</evidence>
<gene>
    <name evidence="3" type="ORF">DBT_1512</name>
</gene>
<evidence type="ECO:0000259" key="2">
    <source>
        <dbReference type="Pfam" id="PF13439"/>
    </source>
</evidence>
<keyword evidence="4" id="KW-1185">Reference proteome</keyword>
<sequence length="343" mass="38152">MNSSALFLKNIDVLVNNPNIPELDLLNPKINIINLNESPGLISLPSLLDYINKKRPRVILTNRERANRVLALGTPFINYPIKIVFRVGMPISTALERRNLVKRVLRKYSIKYAYKRADLVIANSNKVAEDILDITGISTDRIKVLNNPTVSDKLYELSNAPTPHKWLDEDIPVIMGIGRLARQKGFETLIKAFYKVIQRTEARLIILGEGKERDSLLNLIRHLGITDKVALPGFTSNPFAFLSRASCFVLSSAWEGSPNVLIEALALGIPVVATDCPTGPREILKNGRYGELVEVHNHNQMAEAILKVLSSPPSPSFLKDAAEPYRAIPATITYLKVMGLLSD</sequence>
<organism evidence="3 4">
    <name type="scientific">Dissulfuribacter thermophilus</name>
    <dbReference type="NCBI Taxonomy" id="1156395"/>
    <lineage>
        <taxon>Bacteria</taxon>
        <taxon>Pseudomonadati</taxon>
        <taxon>Thermodesulfobacteriota</taxon>
        <taxon>Dissulfuribacteria</taxon>
        <taxon>Dissulfuribacterales</taxon>
        <taxon>Dissulfuribacteraceae</taxon>
        <taxon>Dissulfuribacter</taxon>
    </lineage>
</organism>
<dbReference type="EMBL" id="MAGO01000007">
    <property type="protein sequence ID" value="OCC15026.1"/>
    <property type="molecule type" value="Genomic_DNA"/>
</dbReference>
<dbReference type="PATRIC" id="fig|1156395.6.peg.1526"/>
<accession>A0A1B9F521</accession>
<reference evidence="3 4" key="1">
    <citation type="submission" date="2016-06" db="EMBL/GenBank/DDBJ databases">
        <title>Respiratory ammonification of nitrate coupled to the oxidation of elemental sulfur in deep-sea autotrophic thermophilic bacteria.</title>
        <authorList>
            <person name="Slobodkina G.B."/>
            <person name="Mardanov A.V."/>
            <person name="Ravin N.V."/>
            <person name="Frolova A.A."/>
            <person name="Viryasiv M.B."/>
            <person name="Chernyh N.A."/>
            <person name="Bonch-Osmolovskaya E.A."/>
            <person name="Slobodkin A.I."/>
        </authorList>
    </citation>
    <scope>NUCLEOTIDE SEQUENCE [LARGE SCALE GENOMIC DNA]</scope>
    <source>
        <strain evidence="3 4">S69</strain>
    </source>
</reference>
<dbReference type="CDD" id="cd03811">
    <property type="entry name" value="GT4_GT28_WabH-like"/>
    <property type="match status" value="1"/>
</dbReference>
<dbReference type="InterPro" id="IPR001296">
    <property type="entry name" value="Glyco_trans_1"/>
</dbReference>
<feature type="domain" description="Glycosyl transferase family 1" evidence="1">
    <location>
        <begin position="168"/>
        <end position="322"/>
    </location>
</feature>
<dbReference type="GO" id="GO:0016757">
    <property type="term" value="F:glycosyltransferase activity"/>
    <property type="evidence" value="ECO:0007669"/>
    <property type="project" value="InterPro"/>
</dbReference>
<protein>
    <submittedName>
        <fullName evidence="3">Alpha-1,4-N-acetylgalactosamine transferase PglH</fullName>
    </submittedName>
</protein>
<dbReference type="SUPFAM" id="SSF53756">
    <property type="entry name" value="UDP-Glycosyltransferase/glycogen phosphorylase"/>
    <property type="match status" value="1"/>
</dbReference>
<dbReference type="Pfam" id="PF00534">
    <property type="entry name" value="Glycos_transf_1"/>
    <property type="match status" value="1"/>
</dbReference>